<evidence type="ECO:0000313" key="1">
    <source>
        <dbReference type="EMBL" id="SDZ51120.1"/>
    </source>
</evidence>
<keyword evidence="2" id="KW-1185">Reference proteome</keyword>
<dbReference type="Proteomes" id="UP000199529">
    <property type="component" value="Unassembled WGS sequence"/>
</dbReference>
<dbReference type="EMBL" id="FNOK01000087">
    <property type="protein sequence ID" value="SDZ51120.1"/>
    <property type="molecule type" value="Genomic_DNA"/>
</dbReference>
<evidence type="ECO:0008006" key="3">
    <source>
        <dbReference type="Google" id="ProtNLM"/>
    </source>
</evidence>
<dbReference type="AlphaFoldDB" id="A0A1H3TLX3"/>
<dbReference type="RefSeq" id="WP_093278220.1">
    <property type="nucleotide sequence ID" value="NZ_FNOK01000087.1"/>
</dbReference>
<dbReference type="STRING" id="418495.SAMN05216215_10876"/>
<proteinExistence type="predicted"/>
<reference evidence="2" key="1">
    <citation type="submission" date="2016-10" db="EMBL/GenBank/DDBJ databases">
        <authorList>
            <person name="Varghese N."/>
            <person name="Submissions S."/>
        </authorList>
    </citation>
    <scope>NUCLEOTIDE SEQUENCE [LARGE SCALE GENOMIC DNA]</scope>
    <source>
        <strain evidence="2">CGMCC 4.3530</strain>
    </source>
</reference>
<gene>
    <name evidence="1" type="ORF">SAMN05216215_10876</name>
</gene>
<name>A0A1H3TLX3_9PSEU</name>
<evidence type="ECO:0000313" key="2">
    <source>
        <dbReference type="Proteomes" id="UP000199529"/>
    </source>
</evidence>
<sequence>MADYRQRGTAPRFEVLVFHTRTGNVLAELDYSALSFDEQLNAGGTASIACPLDAATGRDTWDDRSPAYVLRGIISGPWRFSLAIVWGNTVAWAGPLVSPVPAISGVELKCSTLWALFGRRRLMTYAAVDPASPSATVSFTGRSLAGIAQGIVEHATAEYGRELPLDYLPVTVDGDHERTYHGYDYKPVDEALQQLSEVINGPDVDFRPVLVRTATGEQIRWQVRIGQPELGDPAAPLVWDYGTGLVNLEFDIDASRMCSYVAVPGDGQENAKVFGTAFSNELVDAGWPALEDANSDHSSSTNRAELNDYAAAHLAAYKRPLVARSAIVDPSVYPGLDVWRLGDWAKFDLHGHPFAADGEHLARITGSSYSDGRIKLELTGTLAEV</sequence>
<organism evidence="1 2">
    <name type="scientific">Saccharopolyspora shandongensis</name>
    <dbReference type="NCBI Taxonomy" id="418495"/>
    <lineage>
        <taxon>Bacteria</taxon>
        <taxon>Bacillati</taxon>
        <taxon>Actinomycetota</taxon>
        <taxon>Actinomycetes</taxon>
        <taxon>Pseudonocardiales</taxon>
        <taxon>Pseudonocardiaceae</taxon>
        <taxon>Saccharopolyspora</taxon>
    </lineage>
</organism>
<protein>
    <recommendedName>
        <fullName evidence="3">Minor tail protein</fullName>
    </recommendedName>
</protein>
<dbReference type="OrthoDB" id="3194419at2"/>
<accession>A0A1H3TLX3</accession>